<evidence type="ECO:0000256" key="2">
    <source>
        <dbReference type="ARBA" id="ARBA00022723"/>
    </source>
</evidence>
<sequence>MFIGIDIGSRTAKGIVFDGKSIVGSSVCDTGIRPKDSGEKILGQLLKTTGSKESDIKKIVGTGYGRVSLTIADKTITELSCHAKGAHFICPSARTVIDIGGQDSKVIHVNETGGMKDFSMNDKCAAGTGRFFEIAARALEMDLDSFCNIGPAVAKSCQINNMCAVFAETEIISLLAKEIPVEEIASGINQAFAKRIAGLAKRLGVSNDVLFVGGVAKNEALKKAVSHALDIEFYPFTTDPQLMGALGAAIFASQL</sequence>
<dbReference type="Pfam" id="PF01869">
    <property type="entry name" value="BcrAD_BadFG"/>
    <property type="match status" value="1"/>
</dbReference>
<dbReference type="AlphaFoldDB" id="A0A1H2IR42"/>
<evidence type="ECO:0000256" key="3">
    <source>
        <dbReference type="ARBA" id="ARBA00023004"/>
    </source>
</evidence>
<dbReference type="Gene3D" id="3.30.420.40">
    <property type="match status" value="2"/>
</dbReference>
<dbReference type="InterPro" id="IPR051805">
    <property type="entry name" value="Dehydratase_Activator_Redct"/>
</dbReference>
<dbReference type="NCBIfam" id="TIGR00241">
    <property type="entry name" value="CoA_E_activ"/>
    <property type="match status" value="1"/>
</dbReference>
<evidence type="ECO:0000313" key="6">
    <source>
        <dbReference type="EMBL" id="SDU46609.1"/>
    </source>
</evidence>
<reference evidence="7" key="1">
    <citation type="submission" date="2016-10" db="EMBL/GenBank/DDBJ databases">
        <authorList>
            <person name="Varghese N."/>
            <person name="Submissions S."/>
        </authorList>
    </citation>
    <scope>NUCLEOTIDE SEQUENCE [LARGE SCALE GENOMIC DNA]</scope>
    <source>
        <strain evidence="7">DSM 3384</strain>
    </source>
</reference>
<keyword evidence="2" id="KW-0479">Metal-binding</keyword>
<dbReference type="InterPro" id="IPR008275">
    <property type="entry name" value="CoA_E_activase_dom"/>
</dbReference>
<evidence type="ECO:0000256" key="4">
    <source>
        <dbReference type="ARBA" id="ARBA00023014"/>
    </source>
</evidence>
<gene>
    <name evidence="6" type="ORF">SAMN04487931_109107</name>
</gene>
<dbReference type="CDD" id="cd24036">
    <property type="entry name" value="ASKHA_NBD_BcrAD_BadFG_HgdC_HadI"/>
    <property type="match status" value="1"/>
</dbReference>
<dbReference type="RefSeq" id="WP_014959289.1">
    <property type="nucleotide sequence ID" value="NZ_FNLL01000009.1"/>
</dbReference>
<dbReference type="Proteomes" id="UP000199608">
    <property type="component" value="Unassembled WGS sequence"/>
</dbReference>
<comment type="cofactor">
    <cofactor evidence="1">
        <name>[4Fe-4S] cluster</name>
        <dbReference type="ChEBI" id="CHEBI:49883"/>
    </cofactor>
</comment>
<dbReference type="GO" id="GO:0046872">
    <property type="term" value="F:metal ion binding"/>
    <property type="evidence" value="ECO:0007669"/>
    <property type="project" value="UniProtKB-KW"/>
</dbReference>
<dbReference type="InterPro" id="IPR043129">
    <property type="entry name" value="ATPase_NBD"/>
</dbReference>
<dbReference type="InterPro" id="IPR002731">
    <property type="entry name" value="ATPase_BadF"/>
</dbReference>
<organism evidence="6 7">
    <name type="scientific">Desulfobacula phenolica</name>
    <dbReference type="NCBI Taxonomy" id="90732"/>
    <lineage>
        <taxon>Bacteria</taxon>
        <taxon>Pseudomonadati</taxon>
        <taxon>Thermodesulfobacteriota</taxon>
        <taxon>Desulfobacteria</taxon>
        <taxon>Desulfobacterales</taxon>
        <taxon>Desulfobacteraceae</taxon>
        <taxon>Desulfobacula</taxon>
    </lineage>
</organism>
<keyword evidence="7" id="KW-1185">Reference proteome</keyword>
<keyword evidence="4" id="KW-0411">Iron-sulfur</keyword>
<proteinExistence type="predicted"/>
<accession>A0A1H2IR42</accession>
<evidence type="ECO:0000259" key="5">
    <source>
        <dbReference type="Pfam" id="PF01869"/>
    </source>
</evidence>
<feature type="domain" description="ATPase BadF/BadG/BcrA/BcrD type" evidence="5">
    <location>
        <begin position="3"/>
        <end position="252"/>
    </location>
</feature>
<dbReference type="PANTHER" id="PTHR32329:SF2">
    <property type="entry name" value="BIFUNCTIONAL PROTEIN [INCLUDES 2-HYDROXYACYL-COA DEHYDRATASE (N-TER) AND ITS ACTIVATOR DOMAIN (C_TERM)"/>
    <property type="match status" value="1"/>
</dbReference>
<protein>
    <submittedName>
        <fullName evidence="6">CoA-substrate-specific enzyme activase, putative</fullName>
    </submittedName>
</protein>
<name>A0A1H2IR42_9BACT</name>
<evidence type="ECO:0000313" key="7">
    <source>
        <dbReference type="Proteomes" id="UP000199608"/>
    </source>
</evidence>
<dbReference type="PANTHER" id="PTHR32329">
    <property type="entry name" value="BIFUNCTIONAL PROTEIN [INCLUDES 2-HYDROXYACYL-COA DEHYDRATASE (N-TER) AND ITS ACTIVATOR DOMAIN (C_TERM)-RELATED"/>
    <property type="match status" value="1"/>
</dbReference>
<dbReference type="SUPFAM" id="SSF53067">
    <property type="entry name" value="Actin-like ATPase domain"/>
    <property type="match status" value="1"/>
</dbReference>
<evidence type="ECO:0000256" key="1">
    <source>
        <dbReference type="ARBA" id="ARBA00001966"/>
    </source>
</evidence>
<dbReference type="GO" id="GO:0051536">
    <property type="term" value="F:iron-sulfur cluster binding"/>
    <property type="evidence" value="ECO:0007669"/>
    <property type="project" value="UniProtKB-KW"/>
</dbReference>
<keyword evidence="3" id="KW-0408">Iron</keyword>
<dbReference type="EMBL" id="FNLL01000009">
    <property type="protein sequence ID" value="SDU46609.1"/>
    <property type="molecule type" value="Genomic_DNA"/>
</dbReference>